<dbReference type="InParanoid" id="W7XDK5"/>
<gene>
    <name evidence="1" type="ORF">TTHERM_000533999</name>
</gene>
<sequence>MPQRSHNLDKMHLILRLSQRQQQLNRFYLYTCRRKPYPFCFRCIFHQSLKSFRNYFVLLQIILDKCKKILSKEYSVFITKQGDFYPLLNEFALKQLLHIIQCHHKNFYYKGGQPFSQKDLGFFYSFAQNTYIKQVHLPIYQTDSNKYLLQAHIIVHQIHFMLILYLQCLRHHCIYLFQYVIMLLQHQTLNFFLHKFISKLFRTLLPLYSYLYSNNNRTLLQHILHLSSIMDMISLIP</sequence>
<evidence type="ECO:0000313" key="2">
    <source>
        <dbReference type="Proteomes" id="UP000009168"/>
    </source>
</evidence>
<dbReference type="Proteomes" id="UP000009168">
    <property type="component" value="Unassembled WGS sequence"/>
</dbReference>
<name>W7XDK5_TETTS</name>
<dbReference type="RefSeq" id="XP_012655555.1">
    <property type="nucleotide sequence ID" value="XM_012800101.1"/>
</dbReference>
<organism evidence="1 2">
    <name type="scientific">Tetrahymena thermophila (strain SB210)</name>
    <dbReference type="NCBI Taxonomy" id="312017"/>
    <lineage>
        <taxon>Eukaryota</taxon>
        <taxon>Sar</taxon>
        <taxon>Alveolata</taxon>
        <taxon>Ciliophora</taxon>
        <taxon>Intramacronucleata</taxon>
        <taxon>Oligohymenophorea</taxon>
        <taxon>Hymenostomatida</taxon>
        <taxon>Tetrahymenina</taxon>
        <taxon>Tetrahymenidae</taxon>
        <taxon>Tetrahymena</taxon>
    </lineage>
</organism>
<evidence type="ECO:0000313" key="1">
    <source>
        <dbReference type="EMBL" id="EWS71926.1"/>
    </source>
</evidence>
<dbReference type="KEGG" id="tet:TTHERM_000533999"/>
<proteinExistence type="predicted"/>
<dbReference type="GeneID" id="24439452"/>
<reference evidence="2" key="1">
    <citation type="journal article" date="2006" name="PLoS Biol.">
        <title>Macronuclear genome sequence of the ciliate Tetrahymena thermophila, a model eukaryote.</title>
        <authorList>
            <person name="Eisen J.A."/>
            <person name="Coyne R.S."/>
            <person name="Wu M."/>
            <person name="Wu D."/>
            <person name="Thiagarajan M."/>
            <person name="Wortman J.R."/>
            <person name="Badger J.H."/>
            <person name="Ren Q."/>
            <person name="Amedeo P."/>
            <person name="Jones K.M."/>
            <person name="Tallon L.J."/>
            <person name="Delcher A.L."/>
            <person name="Salzberg S.L."/>
            <person name="Silva J.C."/>
            <person name="Haas B.J."/>
            <person name="Majoros W.H."/>
            <person name="Farzad M."/>
            <person name="Carlton J.M."/>
            <person name="Smith R.K. Jr."/>
            <person name="Garg J."/>
            <person name="Pearlman R.E."/>
            <person name="Karrer K.M."/>
            <person name="Sun L."/>
            <person name="Manning G."/>
            <person name="Elde N.C."/>
            <person name="Turkewitz A.P."/>
            <person name="Asai D.J."/>
            <person name="Wilkes D.E."/>
            <person name="Wang Y."/>
            <person name="Cai H."/>
            <person name="Collins K."/>
            <person name="Stewart B.A."/>
            <person name="Lee S.R."/>
            <person name="Wilamowska K."/>
            <person name="Weinberg Z."/>
            <person name="Ruzzo W.L."/>
            <person name="Wloga D."/>
            <person name="Gaertig J."/>
            <person name="Frankel J."/>
            <person name="Tsao C.-C."/>
            <person name="Gorovsky M.A."/>
            <person name="Keeling P.J."/>
            <person name="Waller R.F."/>
            <person name="Patron N.J."/>
            <person name="Cherry J.M."/>
            <person name="Stover N.A."/>
            <person name="Krieger C.J."/>
            <person name="del Toro C."/>
            <person name="Ryder H.F."/>
            <person name="Williamson S.C."/>
            <person name="Barbeau R.A."/>
            <person name="Hamilton E.P."/>
            <person name="Orias E."/>
        </authorList>
    </citation>
    <scope>NUCLEOTIDE SEQUENCE [LARGE SCALE GENOMIC DNA]</scope>
    <source>
        <strain evidence="2">SB210</strain>
    </source>
</reference>
<dbReference type="EMBL" id="GG662455">
    <property type="protein sequence ID" value="EWS71926.1"/>
    <property type="molecule type" value="Genomic_DNA"/>
</dbReference>
<accession>W7XDK5</accession>
<protein>
    <submittedName>
        <fullName evidence="1">Uncharacterized protein</fullName>
    </submittedName>
</protein>
<keyword evidence="2" id="KW-1185">Reference proteome</keyword>
<dbReference type="AlphaFoldDB" id="W7XDK5"/>